<organism evidence="1 2">
    <name type="scientific">Roseovarius faecimaris</name>
    <dbReference type="NCBI Taxonomy" id="2494550"/>
    <lineage>
        <taxon>Bacteria</taxon>
        <taxon>Pseudomonadati</taxon>
        <taxon>Pseudomonadota</taxon>
        <taxon>Alphaproteobacteria</taxon>
        <taxon>Rhodobacterales</taxon>
        <taxon>Roseobacteraceae</taxon>
        <taxon>Roseovarius</taxon>
    </lineage>
</organism>
<protein>
    <submittedName>
        <fullName evidence="1">Uncharacterized protein</fullName>
    </submittedName>
</protein>
<proteinExistence type="predicted"/>
<name>A0A6I6IV99_9RHOB</name>
<reference evidence="2" key="1">
    <citation type="submission" date="2018-12" db="EMBL/GenBank/DDBJ databases">
        <title>Complete genome sequence of Roseovarius sp. MME-070.</title>
        <authorList>
            <person name="Nam Y.-D."/>
            <person name="Kang J."/>
            <person name="Chung W.-H."/>
            <person name="Park Y.S."/>
        </authorList>
    </citation>
    <scope>NUCLEOTIDE SEQUENCE [LARGE SCALE GENOMIC DNA]</scope>
    <source>
        <strain evidence="2">MME-070</strain>
    </source>
</reference>
<gene>
    <name evidence="1" type="ORF">EI983_14125</name>
</gene>
<dbReference type="AlphaFoldDB" id="A0A6I6IV99"/>
<evidence type="ECO:0000313" key="2">
    <source>
        <dbReference type="Proteomes" id="UP000428330"/>
    </source>
</evidence>
<sequence length="83" mass="9127">MSNETQHIPPRNRRFLVSIWLSDPGLRASEQIVSGVIWTADPAEAGQIDPGARFDKLSDLPNLMDDLISPAAPQEDTSDEVAR</sequence>
<evidence type="ECO:0000313" key="1">
    <source>
        <dbReference type="EMBL" id="QGX99336.1"/>
    </source>
</evidence>
<dbReference type="EMBL" id="CP034348">
    <property type="protein sequence ID" value="QGX99336.1"/>
    <property type="molecule type" value="Genomic_DNA"/>
</dbReference>
<accession>A0A6I6IV99</accession>
<dbReference type="RefSeq" id="WP_157708018.1">
    <property type="nucleotide sequence ID" value="NZ_CP034348.1"/>
</dbReference>
<keyword evidence="2" id="KW-1185">Reference proteome</keyword>
<dbReference type="KEGG" id="rom:EI983_14125"/>
<dbReference type="Proteomes" id="UP000428330">
    <property type="component" value="Chromosome"/>
</dbReference>